<dbReference type="SUPFAM" id="SSF110857">
    <property type="entry name" value="Gamma-glutamyl cyclotransferase-like"/>
    <property type="match status" value="1"/>
</dbReference>
<dbReference type="InterPro" id="IPR009288">
    <property type="entry name" value="AIG2-like_dom"/>
</dbReference>
<protein>
    <recommendedName>
        <fullName evidence="1">Gamma-glutamylcyclotransferase AIG2-like domain-containing protein</fullName>
    </recommendedName>
</protein>
<dbReference type="AlphaFoldDB" id="A0A401R0E9"/>
<proteinExistence type="predicted"/>
<evidence type="ECO:0000313" key="3">
    <source>
        <dbReference type="Proteomes" id="UP000288351"/>
    </source>
</evidence>
<dbReference type="EMBL" id="BHXC01000006">
    <property type="protein sequence ID" value="GCB91084.1"/>
    <property type="molecule type" value="Genomic_DNA"/>
</dbReference>
<gene>
    <name evidence="2" type="ORF">SALB_03799</name>
</gene>
<evidence type="ECO:0000313" key="2">
    <source>
        <dbReference type="EMBL" id="GCB91084.1"/>
    </source>
</evidence>
<comment type="caution">
    <text evidence="2">The sequence shown here is derived from an EMBL/GenBank/DDBJ whole genome shotgun (WGS) entry which is preliminary data.</text>
</comment>
<dbReference type="Gene3D" id="3.10.490.10">
    <property type="entry name" value="Gamma-glutamyl cyclotransferase-like"/>
    <property type="match status" value="1"/>
</dbReference>
<reference evidence="2 3" key="1">
    <citation type="journal article" date="2019" name="Microbiol. Resour. Announc.">
        <title>Draft Genome Sequence of the Most Traditional epsilon-Poly-l-Lysine Producer, Streptomyces albulus NBRC14147.</title>
        <authorList>
            <person name="Yamanaka K."/>
            <person name="Hamano Y."/>
        </authorList>
    </citation>
    <scope>NUCLEOTIDE SEQUENCE [LARGE SCALE GENOMIC DNA]</scope>
    <source>
        <strain evidence="2 3">NBRC 14147</strain>
    </source>
</reference>
<dbReference type="Pfam" id="PF06094">
    <property type="entry name" value="GGACT"/>
    <property type="match status" value="1"/>
</dbReference>
<evidence type="ECO:0000259" key="1">
    <source>
        <dbReference type="Pfam" id="PF06094"/>
    </source>
</evidence>
<name>A0A401R0E9_STRNR</name>
<feature type="domain" description="Gamma-glutamylcyclotransferase AIG2-like" evidence="1">
    <location>
        <begin position="10"/>
        <end position="142"/>
    </location>
</feature>
<sequence>MTPEAEHLPFFVYGTLRPGEANYARTLRGRTAAEEPARIAGALLYEGPGYPYATAGPADAVVHGALVRPRDADYDAVRAALDLLEGYTPGAPAGAGNLYERVATEAVCTDGRAVRAWVYLAAEPLATRLRATGTPITGGQWTGRAAPRSPR</sequence>
<dbReference type="Proteomes" id="UP000288351">
    <property type="component" value="Unassembled WGS sequence"/>
</dbReference>
<accession>A0A401R0E9</accession>
<dbReference type="CDD" id="cd06661">
    <property type="entry name" value="GGCT_like"/>
    <property type="match status" value="1"/>
</dbReference>
<dbReference type="InterPro" id="IPR036568">
    <property type="entry name" value="GGCT-like_sf"/>
</dbReference>
<organism evidence="2 3">
    <name type="scientific">Streptomyces noursei</name>
    <name type="common">Streptomyces albulus</name>
    <dbReference type="NCBI Taxonomy" id="1971"/>
    <lineage>
        <taxon>Bacteria</taxon>
        <taxon>Bacillati</taxon>
        <taxon>Actinomycetota</taxon>
        <taxon>Actinomycetes</taxon>
        <taxon>Kitasatosporales</taxon>
        <taxon>Streptomycetaceae</taxon>
        <taxon>Streptomyces</taxon>
    </lineage>
</organism>
<dbReference type="InterPro" id="IPR013024">
    <property type="entry name" value="GGCT-like"/>
</dbReference>
<dbReference type="RefSeq" id="WP_016574528.1">
    <property type="nucleotide sequence ID" value="NZ_BHXC01000006.1"/>
</dbReference>